<dbReference type="OrthoDB" id="2186602at2759"/>
<evidence type="ECO:0000256" key="4">
    <source>
        <dbReference type="ARBA" id="ARBA00023242"/>
    </source>
</evidence>
<keyword evidence="8" id="KW-1185">Reference proteome</keyword>
<feature type="region of interest" description="Disordered" evidence="5">
    <location>
        <begin position="133"/>
        <end position="175"/>
    </location>
</feature>
<dbReference type="Proteomes" id="UP000027195">
    <property type="component" value="Unassembled WGS sequence"/>
</dbReference>
<reference evidence="8" key="1">
    <citation type="journal article" date="2014" name="Proc. Natl. Acad. Sci. U.S.A.">
        <title>Extensive sampling of basidiomycete genomes demonstrates inadequacy of the white-rot/brown-rot paradigm for wood decay fungi.</title>
        <authorList>
            <person name="Riley R."/>
            <person name="Salamov A.A."/>
            <person name="Brown D.W."/>
            <person name="Nagy L.G."/>
            <person name="Floudas D."/>
            <person name="Held B.W."/>
            <person name="Levasseur A."/>
            <person name="Lombard V."/>
            <person name="Morin E."/>
            <person name="Otillar R."/>
            <person name="Lindquist E.A."/>
            <person name="Sun H."/>
            <person name="LaButti K.M."/>
            <person name="Schmutz J."/>
            <person name="Jabbour D."/>
            <person name="Luo H."/>
            <person name="Baker S.E."/>
            <person name="Pisabarro A.G."/>
            <person name="Walton J.D."/>
            <person name="Blanchette R.A."/>
            <person name="Henrissat B."/>
            <person name="Martin F."/>
            <person name="Cullen D."/>
            <person name="Hibbett D.S."/>
            <person name="Grigoriev I.V."/>
        </authorList>
    </citation>
    <scope>NUCLEOTIDE SEQUENCE [LARGE SCALE GENOMIC DNA]</scope>
    <source>
        <strain evidence="8">FD-172 SS1</strain>
    </source>
</reference>
<proteinExistence type="inferred from homology"/>
<protein>
    <recommendedName>
        <fullName evidence="6">Cell division control protein 73 C-terminal domain-containing protein</fullName>
    </recommendedName>
</protein>
<evidence type="ECO:0000256" key="5">
    <source>
        <dbReference type="SAM" id="MobiDB-lite"/>
    </source>
</evidence>
<evidence type="ECO:0000313" key="7">
    <source>
        <dbReference type="EMBL" id="KDQ18645.1"/>
    </source>
</evidence>
<feature type="compositionally biased region" description="Polar residues" evidence="5">
    <location>
        <begin position="149"/>
        <end position="166"/>
    </location>
</feature>
<evidence type="ECO:0000313" key="8">
    <source>
        <dbReference type="Proteomes" id="UP000027195"/>
    </source>
</evidence>
<name>A0A067MVB8_BOTB1</name>
<comment type="subcellular location">
    <subcellularLocation>
        <location evidence="1">Nucleus</location>
    </subcellularLocation>
</comment>
<dbReference type="PANTHER" id="PTHR12466">
    <property type="entry name" value="CDC73 DOMAIN PROTEIN"/>
    <property type="match status" value="1"/>
</dbReference>
<dbReference type="InterPro" id="IPR007852">
    <property type="entry name" value="Cdc73/Parafibromin"/>
</dbReference>
<dbReference type="Gene3D" id="3.40.50.11990">
    <property type="entry name" value="RNA polymerase II accessory factor, Cdc73 C-terminal domain"/>
    <property type="match status" value="1"/>
</dbReference>
<dbReference type="GO" id="GO:0032968">
    <property type="term" value="P:positive regulation of transcription elongation by RNA polymerase II"/>
    <property type="evidence" value="ECO:0007669"/>
    <property type="project" value="TreeGrafter"/>
</dbReference>
<dbReference type="GO" id="GO:0016593">
    <property type="term" value="C:Cdc73/Paf1 complex"/>
    <property type="evidence" value="ECO:0007669"/>
    <property type="project" value="InterPro"/>
</dbReference>
<dbReference type="PANTHER" id="PTHR12466:SF8">
    <property type="entry name" value="PARAFIBROMIN"/>
    <property type="match status" value="1"/>
</dbReference>
<dbReference type="STRING" id="930990.A0A067MVB8"/>
<keyword evidence="3" id="KW-0804">Transcription</keyword>
<keyword evidence="4" id="KW-0539">Nucleus</keyword>
<dbReference type="InterPro" id="IPR038103">
    <property type="entry name" value="CDC73_C_sf"/>
</dbReference>
<dbReference type="InParanoid" id="A0A067MVB8"/>
<evidence type="ECO:0000256" key="1">
    <source>
        <dbReference type="ARBA" id="ARBA00004123"/>
    </source>
</evidence>
<dbReference type="FunFam" id="3.40.50.11990:FF:000004">
    <property type="entry name" value="Potential RNA Pol II elongation accessory factor"/>
    <property type="match status" value="1"/>
</dbReference>
<comment type="similarity">
    <text evidence="2">Belongs to the CDC73 family.</text>
</comment>
<dbReference type="InterPro" id="IPR031336">
    <property type="entry name" value="CDC73_C"/>
</dbReference>
<accession>A0A067MVB8</accession>
<feature type="domain" description="Cell division control protein 73 C-terminal" evidence="6">
    <location>
        <begin position="239"/>
        <end position="412"/>
    </location>
</feature>
<evidence type="ECO:0000256" key="3">
    <source>
        <dbReference type="ARBA" id="ARBA00023163"/>
    </source>
</evidence>
<dbReference type="FunCoup" id="A0A067MVB8">
    <property type="interactions" value="78"/>
</dbReference>
<dbReference type="HOGENOM" id="CLU_025849_2_1_1"/>
<evidence type="ECO:0000259" key="6">
    <source>
        <dbReference type="Pfam" id="PF05179"/>
    </source>
</evidence>
<dbReference type="Pfam" id="PF05179">
    <property type="entry name" value="CDC73_C"/>
    <property type="match status" value="1"/>
</dbReference>
<gene>
    <name evidence="7" type="ORF">BOTBODRAFT_104124</name>
</gene>
<sequence>MADSKNDALLLLRNSIKSNSQITYENDDGSCDTLSAATTLVLSDGFKIAKTTPTRFRKPTSQSTDPNANPEGFYTAEAILLTWLLRDAAAGDYMRQAREAGLAVGFVSVTDRKAVVDWLEEKTQTHERIITLESKCSTPPSTPPLASRSLPQSGSHPQGDSTPQSSPEKRAYVPDPKDATIVKKIRLSEVELRDRTTVLRGIKSNNFSSLRSTMVDKIKHLKEAPKQPNPKLVAKKPRNQHPIIIIPSSPTSLITMLNVRKFLEDSQFEASEEARARMASEGIQKLEDMIPVYRKRSYFGPNGQETAVSGQEKSMRYFVVDGIEALGKFGPDAWDRVVCVMTTGQAWQFKPYKWSDPRQLFHHVKGVYVTWTNSPANPNIRDWNVTELKIDPNRRHVDKSVVASFWRELDGWMQMNKPWLVT</sequence>
<evidence type="ECO:0000256" key="2">
    <source>
        <dbReference type="ARBA" id="ARBA00010427"/>
    </source>
</evidence>
<dbReference type="GO" id="GO:0000993">
    <property type="term" value="F:RNA polymerase II complex binding"/>
    <property type="evidence" value="ECO:0007669"/>
    <property type="project" value="TreeGrafter"/>
</dbReference>
<organism evidence="7 8">
    <name type="scientific">Botryobasidium botryosum (strain FD-172 SS1)</name>
    <dbReference type="NCBI Taxonomy" id="930990"/>
    <lineage>
        <taxon>Eukaryota</taxon>
        <taxon>Fungi</taxon>
        <taxon>Dikarya</taxon>
        <taxon>Basidiomycota</taxon>
        <taxon>Agaricomycotina</taxon>
        <taxon>Agaricomycetes</taxon>
        <taxon>Cantharellales</taxon>
        <taxon>Botryobasidiaceae</taxon>
        <taxon>Botryobasidium</taxon>
    </lineage>
</organism>
<dbReference type="AlphaFoldDB" id="A0A067MVB8"/>
<dbReference type="EMBL" id="KL198021">
    <property type="protein sequence ID" value="KDQ18645.1"/>
    <property type="molecule type" value="Genomic_DNA"/>
</dbReference>
<dbReference type="GO" id="GO:0006368">
    <property type="term" value="P:transcription elongation by RNA polymerase II"/>
    <property type="evidence" value="ECO:0007669"/>
    <property type="project" value="InterPro"/>
</dbReference>